<dbReference type="GO" id="GO:0016618">
    <property type="term" value="F:hydroxypyruvate reductase [NAD(P)H] activity"/>
    <property type="evidence" value="ECO:0007669"/>
    <property type="project" value="TreeGrafter"/>
</dbReference>
<gene>
    <name evidence="2" type="ORF">MNBD_ALPHA06-501</name>
</gene>
<name>A0A3B0SGZ5_9ZZZZ</name>
<proteinExistence type="predicted"/>
<dbReference type="GO" id="GO:0005829">
    <property type="term" value="C:cytosol"/>
    <property type="evidence" value="ECO:0007669"/>
    <property type="project" value="TreeGrafter"/>
</dbReference>
<accession>A0A3B0SGZ5</accession>
<dbReference type="InterPro" id="IPR050223">
    <property type="entry name" value="D-isomer_2-hydroxyacid_DH"/>
</dbReference>
<evidence type="ECO:0000256" key="1">
    <source>
        <dbReference type="ARBA" id="ARBA00023002"/>
    </source>
</evidence>
<keyword evidence="1" id="KW-0560">Oxidoreductase</keyword>
<dbReference type="PANTHER" id="PTHR10996">
    <property type="entry name" value="2-HYDROXYACID DEHYDROGENASE-RELATED"/>
    <property type="match status" value="1"/>
</dbReference>
<dbReference type="GO" id="GO:0030267">
    <property type="term" value="F:glyoxylate reductase (NADPH) activity"/>
    <property type="evidence" value="ECO:0007669"/>
    <property type="project" value="TreeGrafter"/>
</dbReference>
<evidence type="ECO:0000313" key="2">
    <source>
        <dbReference type="EMBL" id="VAW00069.1"/>
    </source>
</evidence>
<protein>
    <recommendedName>
        <fullName evidence="3">D-glycerate dehydrogenase</fullName>
    </recommendedName>
</protein>
<reference evidence="2" key="1">
    <citation type="submission" date="2018-06" db="EMBL/GenBank/DDBJ databases">
        <authorList>
            <person name="Zhirakovskaya E."/>
        </authorList>
    </citation>
    <scope>NUCLEOTIDE SEQUENCE</scope>
</reference>
<evidence type="ECO:0008006" key="3">
    <source>
        <dbReference type="Google" id="ProtNLM"/>
    </source>
</evidence>
<dbReference type="InterPro" id="IPR036291">
    <property type="entry name" value="NAD(P)-bd_dom_sf"/>
</dbReference>
<dbReference type="PANTHER" id="PTHR10996:SF283">
    <property type="entry name" value="GLYOXYLATE_HYDROXYPYRUVATE REDUCTASE B"/>
    <property type="match status" value="1"/>
</dbReference>
<dbReference type="SUPFAM" id="SSF51735">
    <property type="entry name" value="NAD(P)-binding Rossmann-fold domains"/>
    <property type="match status" value="1"/>
</dbReference>
<feature type="non-terminal residue" evidence="2">
    <location>
        <position position="1"/>
    </location>
</feature>
<organism evidence="2">
    <name type="scientific">hydrothermal vent metagenome</name>
    <dbReference type="NCBI Taxonomy" id="652676"/>
    <lineage>
        <taxon>unclassified sequences</taxon>
        <taxon>metagenomes</taxon>
        <taxon>ecological metagenomes</taxon>
    </lineage>
</organism>
<sequence length="69" mass="7592">AGLDVFENEPQVEPGLLELNNVVALPHMGSSTLETRSAMGERMIINIKAFEDGHKPPNRVIRALARQPD</sequence>
<dbReference type="AlphaFoldDB" id="A0A3B0SGZ5"/>
<dbReference type="Gene3D" id="3.40.50.720">
    <property type="entry name" value="NAD(P)-binding Rossmann-like Domain"/>
    <property type="match status" value="2"/>
</dbReference>
<dbReference type="EMBL" id="UOEE01000286">
    <property type="protein sequence ID" value="VAW00069.1"/>
    <property type="molecule type" value="Genomic_DNA"/>
</dbReference>